<evidence type="ECO:0000313" key="3">
    <source>
        <dbReference type="EMBL" id="ABU94444.1"/>
    </source>
</evidence>
<sequence length="291" mass="31114">MKLPKLTSFFLIFIFVSSFLAQARRLQENYGEDELKKAKSSYQPLLSSATYNGKLPAATGDFLLTLRLELPTSQDSQSFFERFNGVVTYMLTLTSLSSNEFGREAKSPPPSPKPSDPKNPTIIPSSLSSGEFGRGAKSPPPSPKPSDPINPTIIPYSLSSEEFGREPKSPPPSPKPSDPKNPTIISSGQSWAGEFGREEKPPPPAPETDDPNRPKITTSSYGREARSPPPAPEKDIPTHPTITTSSSYGRTARPPPPAPKPAAPIHPGNSGGGGVQVISMADDSSDFLASA</sequence>
<reference evidence="3" key="2">
    <citation type="journal article" date="2008" name="J. Biol. Chem.">
        <title>Six peptide wound signals derived from a single precursor protein in Ipomoea batatas leaves activate the expression of the defense gene sporamin.</title>
        <authorList>
            <person name="Chen Y.C."/>
            <person name="Siems W.F."/>
            <person name="Pearce G."/>
            <person name="Ryan C.A."/>
        </authorList>
    </citation>
    <scope>NUCLEOTIDE SEQUENCE</scope>
</reference>
<reference evidence="3" key="1">
    <citation type="submission" date="2007-05" db="EMBL/GenBank/DDBJ databases">
        <authorList>
            <person name="Chen Y.-C."/>
            <person name="Siems W.F."/>
            <person name="Pearce G."/>
            <person name="Ryan C.A."/>
        </authorList>
    </citation>
    <scope>NUCLEOTIDE SEQUENCE</scope>
</reference>
<dbReference type="AlphaFoldDB" id="A8B687"/>
<feature type="signal peptide" evidence="2">
    <location>
        <begin position="1"/>
        <end position="23"/>
    </location>
</feature>
<feature type="region of interest" description="Disordered" evidence="1">
    <location>
        <begin position="100"/>
        <end position="291"/>
    </location>
</feature>
<feature type="compositionally biased region" description="Pro residues" evidence="1">
    <location>
        <begin position="138"/>
        <end position="148"/>
    </location>
</feature>
<dbReference type="EMBL" id="EF621761">
    <property type="protein sequence ID" value="ABU94444.1"/>
    <property type="molecule type" value="mRNA"/>
</dbReference>
<organism evidence="3">
    <name type="scientific">Ipomoea batatas</name>
    <name type="common">Sweet potato</name>
    <name type="synonym">Convolvulus batatas</name>
    <dbReference type="NCBI Taxonomy" id="4120"/>
    <lineage>
        <taxon>Eukaryota</taxon>
        <taxon>Viridiplantae</taxon>
        <taxon>Streptophyta</taxon>
        <taxon>Embryophyta</taxon>
        <taxon>Tracheophyta</taxon>
        <taxon>Spermatophyta</taxon>
        <taxon>Magnoliopsida</taxon>
        <taxon>eudicotyledons</taxon>
        <taxon>Gunneridae</taxon>
        <taxon>Pentapetalae</taxon>
        <taxon>asterids</taxon>
        <taxon>lamiids</taxon>
        <taxon>Solanales</taxon>
        <taxon>Convolvulaceae</taxon>
        <taxon>Ipomoeeae</taxon>
        <taxon>Ipomoea</taxon>
    </lineage>
</organism>
<evidence type="ECO:0000256" key="1">
    <source>
        <dbReference type="SAM" id="MobiDB-lite"/>
    </source>
</evidence>
<accession>A8B687</accession>
<feature type="chain" id="PRO_5002718707" evidence="2">
    <location>
        <begin position="24"/>
        <end position="291"/>
    </location>
</feature>
<feature type="compositionally biased region" description="Pro residues" evidence="1">
    <location>
        <begin position="253"/>
        <end position="264"/>
    </location>
</feature>
<evidence type="ECO:0000256" key="2">
    <source>
        <dbReference type="SAM" id="SignalP"/>
    </source>
</evidence>
<protein>
    <submittedName>
        <fullName evidence="3">Hydroxyproline-rich preprosystemin</fullName>
    </submittedName>
</protein>
<name>A8B687_IPOBA</name>
<proteinExistence type="evidence at transcript level"/>
<feature type="compositionally biased region" description="Low complexity" evidence="1">
    <location>
        <begin position="238"/>
        <end position="247"/>
    </location>
</feature>
<keyword evidence="2" id="KW-0732">Signal</keyword>